<comment type="caution">
    <text evidence="10">The sequence shown here is derived from an EMBL/GenBank/DDBJ whole genome shotgun (WGS) entry which is preliminary data.</text>
</comment>
<dbReference type="InterPro" id="IPR047817">
    <property type="entry name" value="ABC2_TM_bact-type"/>
</dbReference>
<dbReference type="GO" id="GO:0140359">
    <property type="term" value="F:ABC-type transporter activity"/>
    <property type="evidence" value="ECO:0007669"/>
    <property type="project" value="InterPro"/>
</dbReference>
<evidence type="ECO:0000259" key="9">
    <source>
        <dbReference type="PROSITE" id="PS51012"/>
    </source>
</evidence>
<dbReference type="HOGENOM" id="CLU_039483_8_1_5"/>
<comment type="subcellular location">
    <subcellularLocation>
        <location evidence="1">Cell membrane</location>
        <topology evidence="1">Multi-pass membrane protein</topology>
    </subcellularLocation>
</comment>
<keyword evidence="4" id="KW-1003">Cell membrane</keyword>
<keyword evidence="6 8" id="KW-1133">Transmembrane helix</keyword>
<comment type="similarity">
    <text evidence="2">Belongs to the ABC-2 integral membrane protein family.</text>
</comment>
<feature type="transmembrane region" description="Helical" evidence="8">
    <location>
        <begin position="21"/>
        <end position="38"/>
    </location>
</feature>
<reference evidence="10 11" key="1">
    <citation type="submission" date="2014-02" db="EMBL/GenBank/DDBJ databases">
        <title>Aquamicrobium defluvii Genome sequencing.</title>
        <authorList>
            <person name="Wang X."/>
        </authorList>
    </citation>
    <scope>NUCLEOTIDE SEQUENCE [LARGE SCALE GENOMIC DNA]</scope>
    <source>
        <strain evidence="10 11">W13Z1</strain>
    </source>
</reference>
<feature type="transmembrane region" description="Helical" evidence="8">
    <location>
        <begin position="343"/>
        <end position="366"/>
    </location>
</feature>
<sequence>MRSLRNISWLAGKELRTLWRDLLLLVLVLYSFGPGMYVESIAAGETISKTAVAFVDEDNSALSRSLQTALYPPWFLAPRTIEASQIDPMMDWGEVIFAVVVPRGFETDIRSGRPVALQINIDATKTQQAAIGTGYLTAILTQEVQRFAARQDLVSVPAVELVVRRSFNPSGNNVWFAAIGGLLNSLSMLTIVLVGAALIREREHGTIEHLLLMPVTAIEIAIAKIVVNGGVILIAFTFSLFIIVEGALGIPFAGSQALLLIGTAIYIFAAGAIGLLLGTLARTMAQFALLIMLVIMPMMILSGGMTPVESQPAWLQPITWLLPSRHYMSFAEAIFYRGAGLDIIWMEFLWTFVSGAATLMLSLIIFRRSVTGS</sequence>
<gene>
    <name evidence="10" type="ORF">BG36_14150</name>
</gene>
<proteinExistence type="inferred from homology"/>
<dbReference type="InterPro" id="IPR051449">
    <property type="entry name" value="ABC-2_transporter_component"/>
</dbReference>
<evidence type="ECO:0000256" key="5">
    <source>
        <dbReference type="ARBA" id="ARBA00022692"/>
    </source>
</evidence>
<dbReference type="AlphaFoldDB" id="A0A011U9Z8"/>
<evidence type="ECO:0000256" key="7">
    <source>
        <dbReference type="ARBA" id="ARBA00023136"/>
    </source>
</evidence>
<protein>
    <submittedName>
        <fullName evidence="10">Membrane protein</fullName>
    </submittedName>
</protein>
<evidence type="ECO:0000313" key="11">
    <source>
        <dbReference type="Proteomes" id="UP000019849"/>
    </source>
</evidence>
<dbReference type="Proteomes" id="UP000019849">
    <property type="component" value="Unassembled WGS sequence"/>
</dbReference>
<accession>A0A011U9Z8</accession>
<name>A0A011U9Z8_9HYPH</name>
<feature type="transmembrane region" description="Helical" evidence="8">
    <location>
        <begin position="174"/>
        <end position="199"/>
    </location>
</feature>
<dbReference type="GO" id="GO:0005886">
    <property type="term" value="C:plasma membrane"/>
    <property type="evidence" value="ECO:0007669"/>
    <property type="project" value="UniProtKB-SubCell"/>
</dbReference>
<dbReference type="Pfam" id="PF12698">
    <property type="entry name" value="ABC2_membrane_3"/>
    <property type="match status" value="1"/>
</dbReference>
<feature type="transmembrane region" description="Helical" evidence="8">
    <location>
        <begin position="211"/>
        <end position="244"/>
    </location>
</feature>
<evidence type="ECO:0000256" key="1">
    <source>
        <dbReference type="ARBA" id="ARBA00004651"/>
    </source>
</evidence>
<dbReference type="eggNOG" id="COG0842">
    <property type="taxonomic scope" value="Bacteria"/>
</dbReference>
<evidence type="ECO:0000256" key="2">
    <source>
        <dbReference type="ARBA" id="ARBA00007783"/>
    </source>
</evidence>
<organism evidence="10 11">
    <name type="scientific">Aquamicrobium defluvii</name>
    <dbReference type="NCBI Taxonomy" id="69279"/>
    <lineage>
        <taxon>Bacteria</taxon>
        <taxon>Pseudomonadati</taxon>
        <taxon>Pseudomonadota</taxon>
        <taxon>Alphaproteobacteria</taxon>
        <taxon>Hyphomicrobiales</taxon>
        <taxon>Phyllobacteriaceae</taxon>
        <taxon>Aquamicrobium</taxon>
    </lineage>
</organism>
<evidence type="ECO:0000313" key="10">
    <source>
        <dbReference type="EMBL" id="EXL02713.1"/>
    </source>
</evidence>
<keyword evidence="5 8" id="KW-0812">Transmembrane</keyword>
<dbReference type="Gene3D" id="3.40.1710.10">
    <property type="entry name" value="abc type-2 transporter like domain"/>
    <property type="match status" value="1"/>
</dbReference>
<feature type="transmembrane region" description="Helical" evidence="8">
    <location>
        <begin position="287"/>
        <end position="305"/>
    </location>
</feature>
<dbReference type="PANTHER" id="PTHR30294">
    <property type="entry name" value="MEMBRANE COMPONENT OF ABC TRANSPORTER YHHJ-RELATED"/>
    <property type="match status" value="1"/>
</dbReference>
<dbReference type="PROSITE" id="PS51012">
    <property type="entry name" value="ABC_TM2"/>
    <property type="match status" value="1"/>
</dbReference>
<dbReference type="STRING" id="69279.BG36_14150"/>
<feature type="transmembrane region" description="Helical" evidence="8">
    <location>
        <begin position="256"/>
        <end position="280"/>
    </location>
</feature>
<dbReference type="EMBL" id="JENY01000029">
    <property type="protein sequence ID" value="EXL02713.1"/>
    <property type="molecule type" value="Genomic_DNA"/>
</dbReference>
<keyword evidence="7 8" id="KW-0472">Membrane</keyword>
<keyword evidence="3" id="KW-0813">Transport</keyword>
<evidence type="ECO:0000256" key="4">
    <source>
        <dbReference type="ARBA" id="ARBA00022475"/>
    </source>
</evidence>
<dbReference type="PANTHER" id="PTHR30294:SF47">
    <property type="entry name" value="INNER MEMBRANE TRANSPORT PERMEASE YHHJ"/>
    <property type="match status" value="1"/>
</dbReference>
<feature type="domain" description="ABC transmembrane type-2" evidence="9">
    <location>
        <begin position="143"/>
        <end position="369"/>
    </location>
</feature>
<evidence type="ECO:0000256" key="8">
    <source>
        <dbReference type="SAM" id="Phobius"/>
    </source>
</evidence>
<dbReference type="RefSeq" id="WP_035030750.1">
    <property type="nucleotide sequence ID" value="NZ_KK073901.1"/>
</dbReference>
<evidence type="ECO:0000256" key="6">
    <source>
        <dbReference type="ARBA" id="ARBA00022989"/>
    </source>
</evidence>
<dbReference type="PATRIC" id="fig|69279.3.peg.3921"/>
<evidence type="ECO:0000256" key="3">
    <source>
        <dbReference type="ARBA" id="ARBA00022448"/>
    </source>
</evidence>
<dbReference type="InterPro" id="IPR013525">
    <property type="entry name" value="ABC2_TM"/>
</dbReference>